<evidence type="ECO:0000313" key="2">
    <source>
        <dbReference type="EMBL" id="WKK76751.2"/>
    </source>
</evidence>
<organism evidence="2 3">
    <name type="scientific">Marivirga salinarum</name>
    <dbReference type="NCBI Taxonomy" id="3059078"/>
    <lineage>
        <taxon>Bacteria</taxon>
        <taxon>Pseudomonadati</taxon>
        <taxon>Bacteroidota</taxon>
        <taxon>Cytophagia</taxon>
        <taxon>Cytophagales</taxon>
        <taxon>Marivirgaceae</taxon>
        <taxon>Marivirga</taxon>
    </lineage>
</organism>
<accession>A0AA49GAS7</accession>
<keyword evidence="3" id="KW-1185">Reference proteome</keyword>
<dbReference type="KEGG" id="msaa:QYS49_05575"/>
<evidence type="ECO:0000256" key="1">
    <source>
        <dbReference type="SAM" id="Phobius"/>
    </source>
</evidence>
<dbReference type="InterPro" id="IPR045749">
    <property type="entry name" value="DUF6090"/>
</dbReference>
<feature type="transmembrane region" description="Helical" evidence="1">
    <location>
        <begin position="15"/>
        <end position="35"/>
    </location>
</feature>
<dbReference type="AlphaFoldDB" id="A0AA49GAS7"/>
<evidence type="ECO:0000313" key="3">
    <source>
        <dbReference type="Proteomes" id="UP001230496"/>
    </source>
</evidence>
<proteinExistence type="predicted"/>
<keyword evidence="1" id="KW-0812">Transmembrane</keyword>
<keyword evidence="1" id="KW-1133">Transmembrane helix</keyword>
<sequence length="227" mass="26337">MAKKIKKTRKVKFDWLNHSVNFVAIIIGVYLAFYMNERTKENQHREESLILMNSLRTDLQSDIESYESYQIPENKRHQQNVGNLLNILLKDSLSGNEDQLSTIFELQNYEPSSATYSSMKSSGKLSLLNDLSLQNELANFYEGFALESIDKGESQVDFFSEELLPWYMNNLDFTNMQVLNPSELVVLRNKLIIYETLIDQKLQSYEGIVRESKALKNSIDALITERE</sequence>
<reference evidence="2 3" key="1">
    <citation type="submission" date="2023-08" db="EMBL/GenBank/DDBJ databases">
        <title>Comparative genomics and taxonomic characterization of three novel marine species of genus Marivirga.</title>
        <authorList>
            <person name="Muhammad N."/>
            <person name="Kim S.-G."/>
        </authorList>
    </citation>
    <scope>NUCLEOTIDE SEQUENCE [LARGE SCALE GENOMIC DNA]</scope>
    <source>
        <strain evidence="2 3">BDSF4-3</strain>
    </source>
</reference>
<gene>
    <name evidence="2" type="ORF">QYS49_05575</name>
</gene>
<dbReference type="RefSeq" id="WP_308350174.1">
    <property type="nucleotide sequence ID" value="NZ_CP129971.1"/>
</dbReference>
<dbReference type="Pfam" id="PF19578">
    <property type="entry name" value="DUF6090"/>
    <property type="match status" value="1"/>
</dbReference>
<keyword evidence="1" id="KW-0472">Membrane</keyword>
<dbReference type="EMBL" id="CP129971">
    <property type="protein sequence ID" value="WKK76751.2"/>
    <property type="molecule type" value="Genomic_DNA"/>
</dbReference>
<name>A0AA49GAS7_9BACT</name>
<protein>
    <submittedName>
        <fullName evidence="2">DUF6090 family protein</fullName>
    </submittedName>
</protein>
<dbReference type="Proteomes" id="UP001230496">
    <property type="component" value="Chromosome"/>
</dbReference>